<dbReference type="Proteomes" id="UP001189429">
    <property type="component" value="Unassembled WGS sequence"/>
</dbReference>
<comment type="caution">
    <text evidence="2">The sequence shown here is derived from an EMBL/GenBank/DDBJ whole genome shotgun (WGS) entry which is preliminary data.</text>
</comment>
<gene>
    <name evidence="2" type="ORF">PCOR1329_LOCUS67983</name>
</gene>
<evidence type="ECO:0000256" key="1">
    <source>
        <dbReference type="SAM" id="MobiDB-lite"/>
    </source>
</evidence>
<organism evidence="2 3">
    <name type="scientific">Prorocentrum cordatum</name>
    <dbReference type="NCBI Taxonomy" id="2364126"/>
    <lineage>
        <taxon>Eukaryota</taxon>
        <taxon>Sar</taxon>
        <taxon>Alveolata</taxon>
        <taxon>Dinophyceae</taxon>
        <taxon>Prorocentrales</taxon>
        <taxon>Prorocentraceae</taxon>
        <taxon>Prorocentrum</taxon>
    </lineage>
</organism>
<proteinExistence type="predicted"/>
<evidence type="ECO:0000313" key="3">
    <source>
        <dbReference type="Proteomes" id="UP001189429"/>
    </source>
</evidence>
<protein>
    <submittedName>
        <fullName evidence="2">Uncharacterized protein</fullName>
    </submittedName>
</protein>
<feature type="compositionally biased region" description="Basic and acidic residues" evidence="1">
    <location>
        <begin position="117"/>
        <end position="143"/>
    </location>
</feature>
<accession>A0ABN9WJJ6</accession>
<sequence>MDIGNGQPIFAKFEFEDWTMLSTRFELHLLLYSFKRDLNDPDRPGFAEAHLAFYYQKYYSQDSLKTFSTQHYNYDSFPKFVEQLLEGTLTINEKTGFLEPLLAEDDAPVAEFVKQVEDHRRERQDAAHGRGRRDRGVEDHPVEEYAAAVQRRQQPVFRTTSTGASSGRSTSAMVWGQGAVPAGRAAAAAVRAAWGAAPGGGAAGLGP</sequence>
<feature type="region of interest" description="Disordered" evidence="1">
    <location>
        <begin position="117"/>
        <end position="171"/>
    </location>
</feature>
<name>A0ABN9WJJ6_9DINO</name>
<dbReference type="EMBL" id="CAUYUJ010018837">
    <property type="protein sequence ID" value="CAK0886696.1"/>
    <property type="molecule type" value="Genomic_DNA"/>
</dbReference>
<feature type="compositionally biased region" description="Low complexity" evidence="1">
    <location>
        <begin position="158"/>
        <end position="171"/>
    </location>
</feature>
<keyword evidence="3" id="KW-1185">Reference proteome</keyword>
<evidence type="ECO:0000313" key="2">
    <source>
        <dbReference type="EMBL" id="CAK0886696.1"/>
    </source>
</evidence>
<reference evidence="2" key="1">
    <citation type="submission" date="2023-10" db="EMBL/GenBank/DDBJ databases">
        <authorList>
            <person name="Chen Y."/>
            <person name="Shah S."/>
            <person name="Dougan E. K."/>
            <person name="Thang M."/>
            <person name="Chan C."/>
        </authorList>
    </citation>
    <scope>NUCLEOTIDE SEQUENCE [LARGE SCALE GENOMIC DNA]</scope>
</reference>